<evidence type="ECO:0000313" key="3">
    <source>
        <dbReference type="EMBL" id="GAA3692042.1"/>
    </source>
</evidence>
<comment type="caution">
    <text evidence="3">The sequence shown here is derived from an EMBL/GenBank/DDBJ whole genome shotgun (WGS) entry which is preliminary data.</text>
</comment>
<evidence type="ECO:0000256" key="1">
    <source>
        <dbReference type="SAM" id="SignalP"/>
    </source>
</evidence>
<dbReference type="Gene3D" id="3.90.76.10">
    <property type="entry name" value="Dipeptide-binding Protein, Domain 1"/>
    <property type="match status" value="1"/>
</dbReference>
<dbReference type="InterPro" id="IPR030678">
    <property type="entry name" value="Peptide/Ni-bd"/>
</dbReference>
<dbReference type="PROSITE" id="PS51257">
    <property type="entry name" value="PROKAR_LIPOPROTEIN"/>
    <property type="match status" value="1"/>
</dbReference>
<dbReference type="RefSeq" id="WP_345152267.1">
    <property type="nucleotide sequence ID" value="NZ_BAABEO010000020.1"/>
</dbReference>
<reference evidence="4" key="1">
    <citation type="journal article" date="2019" name="Int. J. Syst. Evol. Microbiol.">
        <title>The Global Catalogue of Microorganisms (GCM) 10K type strain sequencing project: providing services to taxonomists for standard genome sequencing and annotation.</title>
        <authorList>
            <consortium name="The Broad Institute Genomics Platform"/>
            <consortium name="The Broad Institute Genome Sequencing Center for Infectious Disease"/>
            <person name="Wu L."/>
            <person name="Ma J."/>
        </authorList>
    </citation>
    <scope>NUCLEOTIDE SEQUENCE [LARGE SCALE GENOMIC DNA]</scope>
    <source>
        <strain evidence="4">JCM 30742</strain>
    </source>
</reference>
<dbReference type="Proteomes" id="UP001500752">
    <property type="component" value="Unassembled WGS sequence"/>
</dbReference>
<evidence type="ECO:0000259" key="2">
    <source>
        <dbReference type="Pfam" id="PF00496"/>
    </source>
</evidence>
<organism evidence="3 4">
    <name type="scientific">Arthrobacter ginkgonis</name>
    <dbReference type="NCBI Taxonomy" id="1630594"/>
    <lineage>
        <taxon>Bacteria</taxon>
        <taxon>Bacillati</taxon>
        <taxon>Actinomycetota</taxon>
        <taxon>Actinomycetes</taxon>
        <taxon>Micrococcales</taxon>
        <taxon>Micrococcaceae</taxon>
        <taxon>Arthrobacter</taxon>
    </lineage>
</organism>
<dbReference type="PIRSF" id="PIRSF002741">
    <property type="entry name" value="MppA"/>
    <property type="match status" value="1"/>
</dbReference>
<evidence type="ECO:0000313" key="4">
    <source>
        <dbReference type="Proteomes" id="UP001500752"/>
    </source>
</evidence>
<dbReference type="InterPro" id="IPR039424">
    <property type="entry name" value="SBP_5"/>
</dbReference>
<name>A0ABP7CJX3_9MICC</name>
<dbReference type="PANTHER" id="PTHR30290">
    <property type="entry name" value="PERIPLASMIC BINDING COMPONENT OF ABC TRANSPORTER"/>
    <property type="match status" value="1"/>
</dbReference>
<feature type="domain" description="Solute-binding protein family 5" evidence="2">
    <location>
        <begin position="104"/>
        <end position="436"/>
    </location>
</feature>
<dbReference type="Gene3D" id="3.40.190.10">
    <property type="entry name" value="Periplasmic binding protein-like II"/>
    <property type="match status" value="1"/>
</dbReference>
<sequence>MKALKIAATGIVALSLALTGCSGTSKATPDNGPANALPAGVTVTATGGQAFQRNAAVDGGTLRTGTIAPVETLDPMSPLNSGGLPVARAVFDALFVYDKDGASVPELAKSLESTDKGKTWTLKLPADVKFSDGTAFNSEAVKKHVERLASEKSQSRSAGDARNVAKMETPDATTLVLTLKNETMRFPKFFTYGITGIGALVPSPTAVEKYGAGFGQKIVGAGPFTLESFQAGGEIKLKKNPNYRLAGKPHLDGLTFVTATDTQSRLAGTIAGDLDLASTQAASDLVDAEAGGLTALTQETTTYYDILFNLDKAPFDDVRFREAVIRAIDLDGLNKAVFDGLQTPMTGMLPKSNPYYIDTDWPSYDPEKAKALIEEYVKDTGNKAEFKITTTSPPEFQKQAQVMQQMLADAGITMTINVGDQPTMVTEAFAGKFDSQHRFTGIAAETDQALSTDYLSTSPVNNTQGSDPKVDELLLGLNADYSPEHRTQVYTDLQKQFRQWLPIVPLIQHQNGWYVGKKVGNFPGTLPGTVEPDVRELWISK</sequence>
<keyword evidence="4" id="KW-1185">Reference proteome</keyword>
<feature type="signal peptide" evidence="1">
    <location>
        <begin position="1"/>
        <end position="27"/>
    </location>
</feature>
<dbReference type="InterPro" id="IPR000914">
    <property type="entry name" value="SBP_5_dom"/>
</dbReference>
<accession>A0ABP7CJX3</accession>
<dbReference type="SUPFAM" id="SSF53850">
    <property type="entry name" value="Periplasmic binding protein-like II"/>
    <property type="match status" value="1"/>
</dbReference>
<dbReference type="CDD" id="cd00995">
    <property type="entry name" value="PBP2_NikA_DppA_OppA_like"/>
    <property type="match status" value="1"/>
</dbReference>
<dbReference type="Gene3D" id="3.10.105.10">
    <property type="entry name" value="Dipeptide-binding Protein, Domain 3"/>
    <property type="match status" value="1"/>
</dbReference>
<feature type="chain" id="PRO_5046968680" evidence="1">
    <location>
        <begin position="28"/>
        <end position="541"/>
    </location>
</feature>
<protein>
    <submittedName>
        <fullName evidence="3">Glutathione ABC transporter substrate-binding protein GsiB</fullName>
    </submittedName>
</protein>
<proteinExistence type="predicted"/>
<keyword evidence="1" id="KW-0732">Signal</keyword>
<dbReference type="EMBL" id="BAABEO010000020">
    <property type="protein sequence ID" value="GAA3692042.1"/>
    <property type="molecule type" value="Genomic_DNA"/>
</dbReference>
<dbReference type="Pfam" id="PF00496">
    <property type="entry name" value="SBP_bac_5"/>
    <property type="match status" value="1"/>
</dbReference>
<gene>
    <name evidence="3" type="primary">gsiB_2</name>
    <name evidence="3" type="ORF">GCM10023081_31910</name>
</gene>